<evidence type="ECO:0000256" key="5">
    <source>
        <dbReference type="SAM" id="Coils"/>
    </source>
</evidence>
<proteinExistence type="inferred from homology"/>
<dbReference type="SUPFAM" id="SSF54001">
    <property type="entry name" value="Cysteine proteinases"/>
    <property type="match status" value="1"/>
</dbReference>
<dbReference type="GO" id="GO:0006508">
    <property type="term" value="P:proteolysis"/>
    <property type="evidence" value="ECO:0007669"/>
    <property type="project" value="UniProtKB-KW"/>
</dbReference>
<evidence type="ECO:0000256" key="2">
    <source>
        <dbReference type="ARBA" id="ARBA00022670"/>
    </source>
</evidence>
<organism evidence="8 9">
    <name type="scientific">Arthrobacter bussei</name>
    <dbReference type="NCBI Taxonomy" id="2594179"/>
    <lineage>
        <taxon>Bacteria</taxon>
        <taxon>Bacillati</taxon>
        <taxon>Actinomycetota</taxon>
        <taxon>Actinomycetes</taxon>
        <taxon>Micrococcales</taxon>
        <taxon>Micrococcaceae</taxon>
        <taxon>Arthrobacter</taxon>
    </lineage>
</organism>
<feature type="coiled-coil region" evidence="5">
    <location>
        <begin position="79"/>
        <end position="106"/>
    </location>
</feature>
<evidence type="ECO:0000313" key="8">
    <source>
        <dbReference type="EMBL" id="MPY11500.1"/>
    </source>
</evidence>
<keyword evidence="2" id="KW-0645">Protease</keyword>
<evidence type="ECO:0000256" key="6">
    <source>
        <dbReference type="SAM" id="MobiDB-lite"/>
    </source>
</evidence>
<reference evidence="9" key="1">
    <citation type="submission" date="2019-07" db="EMBL/GenBank/DDBJ databases">
        <title>Arthrobacter KR32 sp. nov., isolated from mountain cheese made of cows milk.</title>
        <authorList>
            <person name="Flegler A."/>
        </authorList>
    </citation>
    <scope>NUCLEOTIDE SEQUENCE [LARGE SCALE GENOMIC DNA]</scope>
    <source>
        <strain evidence="9">KR32</strain>
    </source>
</reference>
<gene>
    <name evidence="8" type="ORF">FNH21_12360</name>
</gene>
<evidence type="ECO:0000256" key="1">
    <source>
        <dbReference type="ARBA" id="ARBA00007074"/>
    </source>
</evidence>
<dbReference type="Pfam" id="PF00877">
    <property type="entry name" value="NLPC_P60"/>
    <property type="match status" value="1"/>
</dbReference>
<dbReference type="InterPro" id="IPR000064">
    <property type="entry name" value="NLP_P60_dom"/>
</dbReference>
<dbReference type="Gene3D" id="3.90.1720.10">
    <property type="entry name" value="endopeptidase domain like (from Nostoc punctiforme)"/>
    <property type="match status" value="1"/>
</dbReference>
<protein>
    <submittedName>
        <fullName evidence="8">NlpC/P60 family protein</fullName>
    </submittedName>
</protein>
<name>A0A7X1TPC6_9MICC</name>
<sequence>MLGGAAISPAYAAPPIATPRATDIPSVEEIARAQDDAAATAGLVEDIEDVIAAAGTQLQEAQLSAFQVQNAYTTALAVLEERRTAADLAEQRAEEAASRHAAASDQVGRLAGDLYRSGGMNPGIESVLDGSDPDEVMYRASTLYGLSSNSTRTLDDAAAATEAWTSLTEDAAAARQAAQDAADDAETAGKEARSAADDAQRLVVEKATERATLVGQLATLRNTTAELEDRRIAGLEQVRRERDLARTIAASAAAAAAAVTGPASAPVTTPPLRDPAPIDSAGPPIATAPDAPAPAPSEVPAPAPERPATAAPAPPAPVRPAPAPPTAPAPPVPGPPAPVQPAPAPPAPVRPAPAPPAPAPAPPAPAPVPAPMPPSPPSSSGAGAVAVSYALSKRGAPYFYSWGGNGPLGYDCSGLTQQAFASAGVSLPRTAAQQYFAVQHVPLSQMQPGDLVFWGEGAAIWHVAIYIGDGTVVNALNPDQGILTTRLADMAGMGALNPSAGRV</sequence>
<feature type="compositionally biased region" description="Basic and acidic residues" evidence="6">
    <location>
        <begin position="187"/>
        <end position="199"/>
    </location>
</feature>
<keyword evidence="9" id="KW-1185">Reference proteome</keyword>
<feature type="compositionally biased region" description="Low complexity" evidence="6">
    <location>
        <begin position="257"/>
        <end position="267"/>
    </location>
</feature>
<feature type="compositionally biased region" description="Pro residues" evidence="6">
    <location>
        <begin position="291"/>
        <end position="305"/>
    </location>
</feature>
<comment type="caution">
    <text evidence="8">The sequence shown here is derived from an EMBL/GenBank/DDBJ whole genome shotgun (WGS) entry which is preliminary data.</text>
</comment>
<keyword evidence="3" id="KW-0378">Hydrolase</keyword>
<dbReference type="Proteomes" id="UP000326464">
    <property type="component" value="Unassembled WGS sequence"/>
</dbReference>
<evidence type="ECO:0000256" key="3">
    <source>
        <dbReference type="ARBA" id="ARBA00022801"/>
    </source>
</evidence>
<dbReference type="AlphaFoldDB" id="A0A7X1TPC6"/>
<dbReference type="GO" id="GO:0008234">
    <property type="term" value="F:cysteine-type peptidase activity"/>
    <property type="evidence" value="ECO:0007669"/>
    <property type="project" value="UniProtKB-KW"/>
</dbReference>
<dbReference type="PANTHER" id="PTHR47359">
    <property type="entry name" value="PEPTIDOGLYCAN DL-ENDOPEPTIDASE CWLO"/>
    <property type="match status" value="1"/>
</dbReference>
<dbReference type="PROSITE" id="PS51935">
    <property type="entry name" value="NLPC_P60"/>
    <property type="match status" value="1"/>
</dbReference>
<feature type="compositionally biased region" description="Low complexity" evidence="6">
    <location>
        <begin position="281"/>
        <end position="290"/>
    </location>
</feature>
<evidence type="ECO:0000259" key="7">
    <source>
        <dbReference type="PROSITE" id="PS51935"/>
    </source>
</evidence>
<feature type="region of interest" description="Disordered" evidence="6">
    <location>
        <begin position="257"/>
        <end position="383"/>
    </location>
</feature>
<keyword evidence="4" id="KW-0788">Thiol protease</keyword>
<comment type="similarity">
    <text evidence="1">Belongs to the peptidase C40 family.</text>
</comment>
<evidence type="ECO:0000256" key="4">
    <source>
        <dbReference type="ARBA" id="ARBA00022807"/>
    </source>
</evidence>
<feature type="region of interest" description="Disordered" evidence="6">
    <location>
        <begin position="175"/>
        <end position="199"/>
    </location>
</feature>
<dbReference type="OrthoDB" id="5177647at2"/>
<dbReference type="InterPro" id="IPR051794">
    <property type="entry name" value="PG_Endopeptidase_C40"/>
</dbReference>
<feature type="domain" description="NlpC/P60" evidence="7">
    <location>
        <begin position="380"/>
        <end position="503"/>
    </location>
</feature>
<dbReference type="EMBL" id="VJXX01000004">
    <property type="protein sequence ID" value="MPY11500.1"/>
    <property type="molecule type" value="Genomic_DNA"/>
</dbReference>
<feature type="compositionally biased region" description="Pro residues" evidence="6">
    <location>
        <begin position="312"/>
        <end position="377"/>
    </location>
</feature>
<dbReference type="PRINTS" id="PR01217">
    <property type="entry name" value="PRICHEXTENSN"/>
</dbReference>
<dbReference type="InterPro" id="IPR038765">
    <property type="entry name" value="Papain-like_cys_pep_sf"/>
</dbReference>
<evidence type="ECO:0000313" key="9">
    <source>
        <dbReference type="Proteomes" id="UP000326464"/>
    </source>
</evidence>
<dbReference type="PANTHER" id="PTHR47359:SF3">
    <property type="entry name" value="NLP_P60 DOMAIN-CONTAINING PROTEIN-RELATED"/>
    <property type="match status" value="1"/>
</dbReference>
<accession>A0A7X1TPC6</accession>
<keyword evidence="5" id="KW-0175">Coiled coil</keyword>